<name>A0AAV4PK52_CAEEX</name>
<reference evidence="1 2" key="1">
    <citation type="submission" date="2021-06" db="EMBL/GenBank/DDBJ databases">
        <title>Caerostris extrusa draft genome.</title>
        <authorList>
            <person name="Kono N."/>
            <person name="Arakawa K."/>
        </authorList>
    </citation>
    <scope>NUCLEOTIDE SEQUENCE [LARGE SCALE GENOMIC DNA]</scope>
</reference>
<keyword evidence="2" id="KW-1185">Reference proteome</keyword>
<protein>
    <submittedName>
        <fullName evidence="1">Uncharacterized protein</fullName>
    </submittedName>
</protein>
<sequence length="55" mass="6172">SRIFSRNPSAKSNPRLFHALPDFRDSPTQEVFTGSPDMLHCLTSTNVLGNWKIAL</sequence>
<accession>A0AAV4PK52</accession>
<dbReference type="EMBL" id="BPLR01004680">
    <property type="protein sequence ID" value="GIX96683.1"/>
    <property type="molecule type" value="Genomic_DNA"/>
</dbReference>
<dbReference type="Proteomes" id="UP001054945">
    <property type="component" value="Unassembled WGS sequence"/>
</dbReference>
<dbReference type="AlphaFoldDB" id="A0AAV4PK52"/>
<organism evidence="1 2">
    <name type="scientific">Caerostris extrusa</name>
    <name type="common">Bark spider</name>
    <name type="synonym">Caerostris bankana</name>
    <dbReference type="NCBI Taxonomy" id="172846"/>
    <lineage>
        <taxon>Eukaryota</taxon>
        <taxon>Metazoa</taxon>
        <taxon>Ecdysozoa</taxon>
        <taxon>Arthropoda</taxon>
        <taxon>Chelicerata</taxon>
        <taxon>Arachnida</taxon>
        <taxon>Araneae</taxon>
        <taxon>Araneomorphae</taxon>
        <taxon>Entelegynae</taxon>
        <taxon>Araneoidea</taxon>
        <taxon>Araneidae</taxon>
        <taxon>Caerostris</taxon>
    </lineage>
</organism>
<proteinExistence type="predicted"/>
<comment type="caution">
    <text evidence="1">The sequence shown here is derived from an EMBL/GenBank/DDBJ whole genome shotgun (WGS) entry which is preliminary data.</text>
</comment>
<evidence type="ECO:0000313" key="2">
    <source>
        <dbReference type="Proteomes" id="UP001054945"/>
    </source>
</evidence>
<feature type="non-terminal residue" evidence="1">
    <location>
        <position position="1"/>
    </location>
</feature>
<evidence type="ECO:0000313" key="1">
    <source>
        <dbReference type="EMBL" id="GIX96683.1"/>
    </source>
</evidence>
<gene>
    <name evidence="1" type="ORF">CEXT_361011</name>
</gene>